<evidence type="ECO:0000313" key="1">
    <source>
        <dbReference type="EMBL" id="KAK6129580.1"/>
    </source>
</evidence>
<name>A0ABR0V6C9_REHGL</name>
<protein>
    <submittedName>
        <fullName evidence="1">Uncharacterized protein</fullName>
    </submittedName>
</protein>
<accession>A0ABR0V6C9</accession>
<evidence type="ECO:0000313" key="2">
    <source>
        <dbReference type="Proteomes" id="UP001318860"/>
    </source>
</evidence>
<dbReference type="EMBL" id="JABTTQ020001628">
    <property type="protein sequence ID" value="KAK6129580.1"/>
    <property type="molecule type" value="Genomic_DNA"/>
</dbReference>
<keyword evidence="2" id="KW-1185">Reference proteome</keyword>
<comment type="caution">
    <text evidence="1">The sequence shown here is derived from an EMBL/GenBank/DDBJ whole genome shotgun (WGS) entry which is preliminary data.</text>
</comment>
<dbReference type="Proteomes" id="UP001318860">
    <property type="component" value="Unassembled WGS sequence"/>
</dbReference>
<reference evidence="1 2" key="1">
    <citation type="journal article" date="2021" name="Comput. Struct. Biotechnol. J.">
        <title>De novo genome assembly of the potent medicinal plant Rehmannia glutinosa using nanopore technology.</title>
        <authorList>
            <person name="Ma L."/>
            <person name="Dong C."/>
            <person name="Song C."/>
            <person name="Wang X."/>
            <person name="Zheng X."/>
            <person name="Niu Y."/>
            <person name="Chen S."/>
            <person name="Feng W."/>
        </authorList>
    </citation>
    <scope>NUCLEOTIDE SEQUENCE [LARGE SCALE GENOMIC DNA]</scope>
    <source>
        <strain evidence="1">DH-2019</strain>
    </source>
</reference>
<gene>
    <name evidence="1" type="ORF">DH2020_036681</name>
</gene>
<proteinExistence type="predicted"/>
<sequence>MLTKCVRSWEIAFHRNGFYMKGMAYWETSRRKILAFDMKNDVYGIISLPSDCPPRGMLAEIREELCYIVRQQIDLRLEPVVTKYVKGYRVLPSLRGDAVIILAGGCIYSYSLKDERVELMSGGGVEILSTTLFFPYVNSLISVA</sequence>
<organism evidence="1 2">
    <name type="scientific">Rehmannia glutinosa</name>
    <name type="common">Chinese foxglove</name>
    <dbReference type="NCBI Taxonomy" id="99300"/>
    <lineage>
        <taxon>Eukaryota</taxon>
        <taxon>Viridiplantae</taxon>
        <taxon>Streptophyta</taxon>
        <taxon>Embryophyta</taxon>
        <taxon>Tracheophyta</taxon>
        <taxon>Spermatophyta</taxon>
        <taxon>Magnoliopsida</taxon>
        <taxon>eudicotyledons</taxon>
        <taxon>Gunneridae</taxon>
        <taxon>Pentapetalae</taxon>
        <taxon>asterids</taxon>
        <taxon>lamiids</taxon>
        <taxon>Lamiales</taxon>
        <taxon>Orobanchaceae</taxon>
        <taxon>Rehmannieae</taxon>
        <taxon>Rehmannia</taxon>
    </lineage>
</organism>